<dbReference type="InterPro" id="IPR050767">
    <property type="entry name" value="Sel1_AlgK"/>
</dbReference>
<sequence>MRVLPAILIVTATLGVTGCAGSMESSSDFLSRSGAMIAEQGKRLAEFAGGLVNSQDDKRYQQEIDTLFAQPMIDPLTRYLETHSADTNRARQLQQVVTERDRRCGEIGRTYASRDATTANLQRMRGGYLYSCPDEVQAFAVRVKKQASRTLAQPSPLPAPEPQAAPAPAASAEPPPSLEVASADFADALNRKRNSNCYLLYTIKNYTQALEACRQPAERGDAKAQQHMGSVSLARRDYRSAKAWAERSAAQNHAAGQLLLGRLYQDGQGVKQDQRRGLELISQAADQGLAEARFSAGLAYLNGLGTSPDPARAERYLKLAAVDGHIASHLALATLHESQGEPQQARHWLRQAARKGSAEAQFLLGQSYASGSTGAVDNQEAYVWYSLAVLNGNAKAKQAIDGQQALLSDEQLSAANTRIQDGINGKWQ</sequence>
<dbReference type="STRING" id="487184.SAMN05216421_0634"/>
<dbReference type="SMART" id="SM00671">
    <property type="entry name" value="SEL1"/>
    <property type="match status" value="5"/>
</dbReference>
<feature type="compositionally biased region" description="Low complexity" evidence="1">
    <location>
        <begin position="166"/>
        <end position="177"/>
    </location>
</feature>
<gene>
    <name evidence="2" type="ORF">SAMN05216421_0634</name>
</gene>
<organism evidence="2 3">
    <name type="scientific">Halopseudomonas xinjiangensis</name>
    <dbReference type="NCBI Taxonomy" id="487184"/>
    <lineage>
        <taxon>Bacteria</taxon>
        <taxon>Pseudomonadati</taxon>
        <taxon>Pseudomonadota</taxon>
        <taxon>Gammaproteobacteria</taxon>
        <taxon>Pseudomonadales</taxon>
        <taxon>Pseudomonadaceae</taxon>
        <taxon>Halopseudomonas</taxon>
    </lineage>
</organism>
<dbReference type="InterPro" id="IPR006597">
    <property type="entry name" value="Sel1-like"/>
</dbReference>
<dbReference type="AlphaFoldDB" id="A0A1H1N8U7"/>
<feature type="region of interest" description="Disordered" evidence="1">
    <location>
        <begin position="150"/>
        <end position="177"/>
    </location>
</feature>
<protein>
    <recommendedName>
        <fullName evidence="4">Sel1 repeat family protein</fullName>
    </recommendedName>
</protein>
<name>A0A1H1N8U7_9GAMM</name>
<dbReference type="EMBL" id="LT629736">
    <property type="protein sequence ID" value="SDR95367.1"/>
    <property type="molecule type" value="Genomic_DNA"/>
</dbReference>
<evidence type="ECO:0008006" key="4">
    <source>
        <dbReference type="Google" id="ProtNLM"/>
    </source>
</evidence>
<evidence type="ECO:0000313" key="2">
    <source>
        <dbReference type="EMBL" id="SDR95367.1"/>
    </source>
</evidence>
<dbReference type="Proteomes" id="UP000243207">
    <property type="component" value="Chromosome I"/>
</dbReference>
<dbReference type="PANTHER" id="PTHR11102">
    <property type="entry name" value="SEL-1-LIKE PROTEIN"/>
    <property type="match status" value="1"/>
</dbReference>
<proteinExistence type="predicted"/>
<dbReference type="PANTHER" id="PTHR11102:SF160">
    <property type="entry name" value="ERAD-ASSOCIATED E3 UBIQUITIN-PROTEIN LIGASE COMPONENT HRD3"/>
    <property type="match status" value="1"/>
</dbReference>
<dbReference type="Gene3D" id="1.25.40.10">
    <property type="entry name" value="Tetratricopeptide repeat domain"/>
    <property type="match status" value="2"/>
</dbReference>
<dbReference type="RefSeq" id="WP_093391781.1">
    <property type="nucleotide sequence ID" value="NZ_LT629736.1"/>
</dbReference>
<evidence type="ECO:0000313" key="3">
    <source>
        <dbReference type="Proteomes" id="UP000243207"/>
    </source>
</evidence>
<reference evidence="3" key="1">
    <citation type="submission" date="2016-10" db="EMBL/GenBank/DDBJ databases">
        <authorList>
            <person name="Varghese N."/>
            <person name="Submissions S."/>
        </authorList>
    </citation>
    <scope>NUCLEOTIDE SEQUENCE [LARGE SCALE GENOMIC DNA]</scope>
    <source>
        <strain evidence="3">NRRL B-51270</strain>
    </source>
</reference>
<dbReference type="PROSITE" id="PS51257">
    <property type="entry name" value="PROKAR_LIPOPROTEIN"/>
    <property type="match status" value="1"/>
</dbReference>
<evidence type="ECO:0000256" key="1">
    <source>
        <dbReference type="SAM" id="MobiDB-lite"/>
    </source>
</evidence>
<dbReference type="SUPFAM" id="SSF81901">
    <property type="entry name" value="HCP-like"/>
    <property type="match status" value="1"/>
</dbReference>
<dbReference type="InterPro" id="IPR011990">
    <property type="entry name" value="TPR-like_helical_dom_sf"/>
</dbReference>
<dbReference type="Pfam" id="PF08238">
    <property type="entry name" value="Sel1"/>
    <property type="match status" value="5"/>
</dbReference>
<dbReference type="OrthoDB" id="9204495at2"/>
<keyword evidence="3" id="KW-1185">Reference proteome</keyword>
<feature type="compositionally biased region" description="Pro residues" evidence="1">
    <location>
        <begin position="155"/>
        <end position="165"/>
    </location>
</feature>
<accession>A0A1H1N8U7</accession>